<dbReference type="EMBL" id="QMFZ01000048">
    <property type="protein sequence ID" value="RBB33165.1"/>
    <property type="molecule type" value="Genomic_DNA"/>
</dbReference>
<evidence type="ECO:0000313" key="2">
    <source>
        <dbReference type="Proteomes" id="UP000252458"/>
    </source>
</evidence>
<dbReference type="Proteomes" id="UP000252458">
    <property type="component" value="Unassembled WGS sequence"/>
</dbReference>
<proteinExistence type="predicted"/>
<keyword evidence="2" id="KW-1185">Reference proteome</keyword>
<accession>A0A365QK57</accession>
<comment type="caution">
    <text evidence="1">The sequence shown here is derived from an EMBL/GenBank/DDBJ whole genome shotgun (WGS) entry which is preliminary data.</text>
</comment>
<dbReference type="AlphaFoldDB" id="A0A365QK57"/>
<sequence>MLKAQKEFARLKDGESAFIERYGHARMPVCCRFDGKWIVAVGCSLYRQAQDDPYDFTNVIHDHALLFFGEPFLQAEEKKPLAQRHPAMQWMHTYVSHRQRVLQEKSPDPRASQIGSGAAWFRLAYDLFTIGDNSTLERMLKARLLDSRFFQAARHELKVAAMCVVAGFTLEFEDEQDNSRRHPEFIANDRFSPIKIAVEVKSRHRRGIQGFNGGRDIGPGDQVDIRKPLLEAYKKEVDLPFYVFIDTNLPPAEDESIWNRWMAEIRDTMLDLDAEGYTDPCPANAIFFSNDPSHYLGEQQIGNDADRLWITYYAAKTPRVPHPGQDIVSRLMKAHEQRLCLPVDLNEFVVR</sequence>
<protein>
    <submittedName>
        <fullName evidence="1">Uncharacterized protein</fullName>
    </submittedName>
</protein>
<evidence type="ECO:0000313" key="1">
    <source>
        <dbReference type="EMBL" id="RBB33165.1"/>
    </source>
</evidence>
<gene>
    <name evidence="1" type="ORF">DPV79_36125</name>
</gene>
<name>A0A365QK57_9BURK</name>
<reference evidence="1 2" key="1">
    <citation type="submission" date="2018-06" db="EMBL/GenBank/DDBJ databases">
        <title>Draft genome sequence of Burkholderia reimsis strain BE51 isolated from a French agricultural soil.</title>
        <authorList>
            <person name="Esmaeel Q."/>
        </authorList>
    </citation>
    <scope>NUCLEOTIDE SEQUENCE [LARGE SCALE GENOMIC DNA]</scope>
    <source>
        <strain evidence="1 2">BE51</strain>
    </source>
</reference>
<organism evidence="1 2">
    <name type="scientific">Burkholderia reimsis</name>
    <dbReference type="NCBI Taxonomy" id="2234132"/>
    <lineage>
        <taxon>Bacteria</taxon>
        <taxon>Pseudomonadati</taxon>
        <taxon>Pseudomonadota</taxon>
        <taxon>Betaproteobacteria</taxon>
        <taxon>Burkholderiales</taxon>
        <taxon>Burkholderiaceae</taxon>
        <taxon>Burkholderia</taxon>
    </lineage>
</organism>